<name>A0A2I0UFQ6_LIMLA</name>
<protein>
    <submittedName>
        <fullName evidence="2">Ubiquitin carboxyl-terminal hydrolase 4</fullName>
    </submittedName>
</protein>
<dbReference type="InterPro" id="IPR053270">
    <property type="entry name" value="Fv1_restriction_factor"/>
</dbReference>
<dbReference type="GO" id="GO:0005794">
    <property type="term" value="C:Golgi apparatus"/>
    <property type="evidence" value="ECO:0007669"/>
    <property type="project" value="TreeGrafter"/>
</dbReference>
<dbReference type="GO" id="GO:0016787">
    <property type="term" value="F:hydrolase activity"/>
    <property type="evidence" value="ECO:0007669"/>
    <property type="project" value="UniProtKB-KW"/>
</dbReference>
<keyword evidence="3" id="KW-1185">Reference proteome</keyword>
<feature type="region of interest" description="Disordered" evidence="1">
    <location>
        <begin position="1"/>
        <end position="24"/>
    </location>
</feature>
<proteinExistence type="predicted"/>
<evidence type="ECO:0000313" key="3">
    <source>
        <dbReference type="Proteomes" id="UP000233556"/>
    </source>
</evidence>
<feature type="compositionally biased region" description="Low complexity" evidence="1">
    <location>
        <begin position="1"/>
        <end position="11"/>
    </location>
</feature>
<reference evidence="3" key="1">
    <citation type="submission" date="2017-11" db="EMBL/GenBank/DDBJ databases">
        <authorList>
            <person name="Lima N.C."/>
            <person name="Parody-Merino A.M."/>
            <person name="Battley P.F."/>
            <person name="Fidler A.E."/>
            <person name="Prosdocimi F."/>
        </authorList>
    </citation>
    <scope>NUCLEOTIDE SEQUENCE [LARGE SCALE GENOMIC DNA]</scope>
</reference>
<dbReference type="Proteomes" id="UP000233556">
    <property type="component" value="Unassembled WGS sequence"/>
</dbReference>
<gene>
    <name evidence="2" type="ORF">llap_4838</name>
</gene>
<evidence type="ECO:0000256" key="1">
    <source>
        <dbReference type="SAM" id="MobiDB-lite"/>
    </source>
</evidence>
<dbReference type="PANTHER" id="PTHR48195">
    <property type="entry name" value="FRIEND VIRUS SUSCEPTIBILITY PROTEIN 1"/>
    <property type="match status" value="1"/>
</dbReference>
<dbReference type="AlphaFoldDB" id="A0A2I0UFQ6"/>
<accession>A0A2I0UFQ6</accession>
<organism evidence="2 3">
    <name type="scientific">Limosa lapponica baueri</name>
    <dbReference type="NCBI Taxonomy" id="1758121"/>
    <lineage>
        <taxon>Eukaryota</taxon>
        <taxon>Metazoa</taxon>
        <taxon>Chordata</taxon>
        <taxon>Craniata</taxon>
        <taxon>Vertebrata</taxon>
        <taxon>Euteleostomi</taxon>
        <taxon>Archelosauria</taxon>
        <taxon>Archosauria</taxon>
        <taxon>Dinosauria</taxon>
        <taxon>Saurischia</taxon>
        <taxon>Theropoda</taxon>
        <taxon>Coelurosauria</taxon>
        <taxon>Aves</taxon>
        <taxon>Neognathae</taxon>
        <taxon>Neoaves</taxon>
        <taxon>Charadriiformes</taxon>
        <taxon>Scolopacidae</taxon>
        <taxon>Limosa</taxon>
    </lineage>
</organism>
<evidence type="ECO:0000313" key="2">
    <source>
        <dbReference type="EMBL" id="PKU44868.1"/>
    </source>
</evidence>
<sequence>MEADGSISKITKGGGGEEGREVTQEDETTLFLTLKDLQDMQKDYSCQPGEQIAAWLLQCWDSGANSQKLECKEAQQLGTCPWDQGIDREIRKETIICSLWRQLLSSMKARYPFKKDLLTYQGEWTSAGKYIQYLGELEVLKVIHSGLDDNKVSKDPDDSLCIWTTWRKLVQMNQHQLPNNLTTMYFPDLDMPSV</sequence>
<reference evidence="3" key="2">
    <citation type="submission" date="2017-12" db="EMBL/GenBank/DDBJ databases">
        <title>Genome sequence of the Bar-tailed Godwit (Limosa lapponica baueri).</title>
        <authorList>
            <person name="Lima N.C.B."/>
            <person name="Parody-Merino A.M."/>
            <person name="Battley P.F."/>
            <person name="Fidler A.E."/>
            <person name="Prosdocimi F."/>
        </authorList>
    </citation>
    <scope>NUCLEOTIDE SEQUENCE [LARGE SCALE GENOMIC DNA]</scope>
</reference>
<dbReference type="EMBL" id="KZ505798">
    <property type="protein sequence ID" value="PKU44868.1"/>
    <property type="molecule type" value="Genomic_DNA"/>
</dbReference>
<dbReference type="GO" id="GO:0009615">
    <property type="term" value="P:response to virus"/>
    <property type="evidence" value="ECO:0007669"/>
    <property type="project" value="TreeGrafter"/>
</dbReference>
<dbReference type="PANTHER" id="PTHR48195:SF1">
    <property type="entry name" value="RIKEN CDNA 2410002F23 GENE"/>
    <property type="match status" value="1"/>
</dbReference>
<keyword evidence="2" id="KW-0378">Hydrolase</keyword>
<dbReference type="OrthoDB" id="9906618at2759"/>